<dbReference type="EC" id="2.7.7.77" evidence="9"/>
<keyword evidence="7" id="KW-0501">Molybdenum cofactor biosynthesis</keyword>
<keyword evidence="1" id="KW-0963">Cytoplasm</keyword>
<keyword evidence="5" id="KW-0460">Magnesium</keyword>
<proteinExistence type="predicted"/>
<dbReference type="GO" id="GO:0046872">
    <property type="term" value="F:metal ion binding"/>
    <property type="evidence" value="ECO:0007669"/>
    <property type="project" value="UniProtKB-KW"/>
</dbReference>
<keyword evidence="4" id="KW-0547">Nucleotide-binding</keyword>
<protein>
    <submittedName>
        <fullName evidence="9">Molybdenum cofactor guanylyltransferase</fullName>
        <ecNumber evidence="9">2.7.7.77</ecNumber>
    </submittedName>
</protein>
<feature type="domain" description="MobA-like NTP transferase" evidence="8">
    <location>
        <begin position="11"/>
        <end position="165"/>
    </location>
</feature>
<keyword evidence="10" id="KW-1185">Reference proteome</keyword>
<gene>
    <name evidence="9" type="ORF">QQX10_02665</name>
</gene>
<sequence>MRDAARASIAAIVPAGGRARRFGSDKTLASIGGATLVGRAVDACRAAGAEPIVVVGPPENAVPGTVGAWEEPPFGGPVAAIAAGLSRLDEADLVAVVAADMPFAGDALAVLVAAIASSDGIDGACAVDTEGRRQPLLAVYRTRALSDALAALGEPAGAAMRALTRSMTLVEVPCGAAAIDIDTPEALARAGGSAP</sequence>
<comment type="caution">
    <text evidence="9">The sequence shown here is derived from an EMBL/GenBank/DDBJ whole genome shotgun (WGS) entry which is preliminary data.</text>
</comment>
<dbReference type="CDD" id="cd02503">
    <property type="entry name" value="MobA"/>
    <property type="match status" value="1"/>
</dbReference>
<evidence type="ECO:0000256" key="7">
    <source>
        <dbReference type="ARBA" id="ARBA00023150"/>
    </source>
</evidence>
<dbReference type="Proteomes" id="UP001172737">
    <property type="component" value="Unassembled WGS sequence"/>
</dbReference>
<dbReference type="InterPro" id="IPR029044">
    <property type="entry name" value="Nucleotide-diphossugar_trans"/>
</dbReference>
<name>A0AAW7LZU2_9MICO</name>
<evidence type="ECO:0000256" key="6">
    <source>
        <dbReference type="ARBA" id="ARBA00023134"/>
    </source>
</evidence>
<dbReference type="GO" id="GO:0006777">
    <property type="term" value="P:Mo-molybdopterin cofactor biosynthetic process"/>
    <property type="evidence" value="ECO:0007669"/>
    <property type="project" value="UniProtKB-KW"/>
</dbReference>
<dbReference type="PANTHER" id="PTHR19136">
    <property type="entry name" value="MOLYBDENUM COFACTOR GUANYLYLTRANSFERASE"/>
    <property type="match status" value="1"/>
</dbReference>
<dbReference type="GO" id="GO:0061603">
    <property type="term" value="F:molybdenum cofactor guanylyltransferase activity"/>
    <property type="evidence" value="ECO:0007669"/>
    <property type="project" value="UniProtKB-EC"/>
</dbReference>
<dbReference type="Pfam" id="PF12804">
    <property type="entry name" value="NTP_transf_3"/>
    <property type="match status" value="1"/>
</dbReference>
<dbReference type="SUPFAM" id="SSF53448">
    <property type="entry name" value="Nucleotide-diphospho-sugar transferases"/>
    <property type="match status" value="1"/>
</dbReference>
<evidence type="ECO:0000313" key="10">
    <source>
        <dbReference type="Proteomes" id="UP001172737"/>
    </source>
</evidence>
<accession>A0AAW7LZU2</accession>
<dbReference type="InterPro" id="IPR013482">
    <property type="entry name" value="Molybde_CF_guanTrfase"/>
</dbReference>
<evidence type="ECO:0000256" key="4">
    <source>
        <dbReference type="ARBA" id="ARBA00022741"/>
    </source>
</evidence>
<dbReference type="PANTHER" id="PTHR19136:SF81">
    <property type="entry name" value="MOLYBDENUM COFACTOR GUANYLYLTRANSFERASE"/>
    <property type="match status" value="1"/>
</dbReference>
<reference evidence="9" key="1">
    <citation type="submission" date="2023-06" db="EMBL/GenBank/DDBJ databases">
        <title>Sysu t00039.</title>
        <authorList>
            <person name="Gao L."/>
            <person name="Fang B.-Z."/>
            <person name="Li W.-J."/>
        </authorList>
    </citation>
    <scope>NUCLEOTIDE SEQUENCE</scope>
    <source>
        <strain evidence="9">SYSU T00039</strain>
    </source>
</reference>
<evidence type="ECO:0000313" key="9">
    <source>
        <dbReference type="EMBL" id="MDN4487063.1"/>
    </source>
</evidence>
<evidence type="ECO:0000256" key="5">
    <source>
        <dbReference type="ARBA" id="ARBA00022842"/>
    </source>
</evidence>
<dbReference type="Gene3D" id="3.90.550.10">
    <property type="entry name" value="Spore Coat Polysaccharide Biosynthesis Protein SpsA, Chain A"/>
    <property type="match status" value="1"/>
</dbReference>
<evidence type="ECO:0000256" key="2">
    <source>
        <dbReference type="ARBA" id="ARBA00022679"/>
    </source>
</evidence>
<dbReference type="EMBL" id="JAUHPX010000001">
    <property type="protein sequence ID" value="MDN4487063.1"/>
    <property type="molecule type" value="Genomic_DNA"/>
</dbReference>
<dbReference type="AlphaFoldDB" id="A0AAW7LZU2"/>
<keyword evidence="9" id="KW-0548">Nucleotidyltransferase</keyword>
<organism evidence="9 10">
    <name type="scientific">Demequina lignilytica</name>
    <dbReference type="NCBI Taxonomy" id="3051663"/>
    <lineage>
        <taxon>Bacteria</taxon>
        <taxon>Bacillati</taxon>
        <taxon>Actinomycetota</taxon>
        <taxon>Actinomycetes</taxon>
        <taxon>Micrococcales</taxon>
        <taxon>Demequinaceae</taxon>
        <taxon>Demequina</taxon>
    </lineage>
</organism>
<dbReference type="GO" id="GO:0005525">
    <property type="term" value="F:GTP binding"/>
    <property type="evidence" value="ECO:0007669"/>
    <property type="project" value="UniProtKB-KW"/>
</dbReference>
<keyword evidence="2 9" id="KW-0808">Transferase</keyword>
<keyword evidence="3" id="KW-0479">Metal-binding</keyword>
<evidence type="ECO:0000259" key="8">
    <source>
        <dbReference type="Pfam" id="PF12804"/>
    </source>
</evidence>
<evidence type="ECO:0000256" key="3">
    <source>
        <dbReference type="ARBA" id="ARBA00022723"/>
    </source>
</evidence>
<dbReference type="RefSeq" id="WP_301120249.1">
    <property type="nucleotide sequence ID" value="NZ_JAUHPX010000001.1"/>
</dbReference>
<evidence type="ECO:0000256" key="1">
    <source>
        <dbReference type="ARBA" id="ARBA00022490"/>
    </source>
</evidence>
<keyword evidence="6" id="KW-0342">GTP-binding</keyword>
<dbReference type="InterPro" id="IPR025877">
    <property type="entry name" value="MobA-like_NTP_Trfase"/>
</dbReference>